<keyword evidence="2" id="KW-1185">Reference proteome</keyword>
<evidence type="ECO:0008006" key="3">
    <source>
        <dbReference type="Google" id="ProtNLM"/>
    </source>
</evidence>
<evidence type="ECO:0000313" key="2">
    <source>
        <dbReference type="Proteomes" id="UP001055156"/>
    </source>
</evidence>
<reference evidence="1" key="1">
    <citation type="journal article" date="2021" name="Front. Microbiol.">
        <title>Comprehensive Comparative Genomics and Phenotyping of Methylobacterium Species.</title>
        <authorList>
            <person name="Alessa O."/>
            <person name="Ogura Y."/>
            <person name="Fujitani Y."/>
            <person name="Takami H."/>
            <person name="Hayashi T."/>
            <person name="Sahin N."/>
            <person name="Tani A."/>
        </authorList>
    </citation>
    <scope>NUCLEOTIDE SEQUENCE</scope>
    <source>
        <strain evidence="1">NBRC 15689</strain>
    </source>
</reference>
<proteinExistence type="predicted"/>
<dbReference type="Proteomes" id="UP001055156">
    <property type="component" value="Unassembled WGS sequence"/>
</dbReference>
<dbReference type="EMBL" id="BPQV01000006">
    <property type="protein sequence ID" value="GJE27617.1"/>
    <property type="molecule type" value="Genomic_DNA"/>
</dbReference>
<reference evidence="1" key="2">
    <citation type="submission" date="2021-08" db="EMBL/GenBank/DDBJ databases">
        <authorList>
            <person name="Tani A."/>
            <person name="Ola A."/>
            <person name="Ogura Y."/>
            <person name="Katsura K."/>
            <person name="Hayashi T."/>
        </authorList>
    </citation>
    <scope>NUCLEOTIDE SEQUENCE</scope>
    <source>
        <strain evidence="1">NBRC 15689</strain>
    </source>
</reference>
<name>A0ABQ4TAL1_METOR</name>
<accession>A0ABQ4TAL1</accession>
<organism evidence="1 2">
    <name type="scientific">Methylobacterium organophilum</name>
    <dbReference type="NCBI Taxonomy" id="410"/>
    <lineage>
        <taxon>Bacteria</taxon>
        <taxon>Pseudomonadati</taxon>
        <taxon>Pseudomonadota</taxon>
        <taxon>Alphaproteobacteria</taxon>
        <taxon>Hyphomicrobiales</taxon>
        <taxon>Methylobacteriaceae</taxon>
        <taxon>Methylobacterium</taxon>
    </lineage>
</organism>
<protein>
    <recommendedName>
        <fullName evidence="3">Plasmid recombination enzyme</fullName>
    </recommendedName>
</protein>
<gene>
    <name evidence="1" type="ORF">LKMONMHP_2477</name>
</gene>
<dbReference type="Gene3D" id="3.30.930.30">
    <property type="match status" value="1"/>
</dbReference>
<comment type="caution">
    <text evidence="1">The sequence shown here is derived from an EMBL/GenBank/DDBJ whole genome shotgun (WGS) entry which is preliminary data.</text>
</comment>
<sequence length="311" mass="34648">MSTQFLHISLYGPAPRKGQPPWSSIAGIVSEGARAPGAARHVAYPAEPTVLHGRSPIEAGRIALERAEQARDAKGRRLRRDGAVLVAAVLSYPVPRTLVEDREAPDAQDLYNAWRSEAAQWCRNRFGDTLVSLVEHHDEEYLHLHAYAVPALGPGNRLTLEAIHPGRAALKQAEADGRDKAGQRAAYLEAMKRLQDEFHAALSMRYGHARVGPRRRRLERTEHLLVKQARMREAERERAYAEEEAQLRTAIQAEMLERFASVLMETRRRADALAQGREADRERIAALSAECTRLQKALAGLAPEDGPSFGR</sequence>
<dbReference type="RefSeq" id="WP_238311415.1">
    <property type="nucleotide sequence ID" value="NZ_BPQV01000006.1"/>
</dbReference>
<evidence type="ECO:0000313" key="1">
    <source>
        <dbReference type="EMBL" id="GJE27617.1"/>
    </source>
</evidence>